<keyword evidence="3" id="KW-0560">Oxidoreductase</keyword>
<dbReference type="STRING" id="3218.A0A2K1KDU3"/>
<keyword evidence="6" id="KW-0812">Transmembrane</keyword>
<dbReference type="CDD" id="cd11064">
    <property type="entry name" value="CYP86A"/>
    <property type="match status" value="1"/>
</dbReference>
<evidence type="ECO:0000256" key="3">
    <source>
        <dbReference type="ARBA" id="ARBA00023002"/>
    </source>
</evidence>
<name>A0A2K1KDU3_PHYPA</name>
<comment type="cofactor">
    <cofactor evidence="5">
        <name>heme</name>
        <dbReference type="ChEBI" id="CHEBI:30413"/>
    </cofactor>
</comment>
<dbReference type="PRINTS" id="PR00385">
    <property type="entry name" value="P450"/>
</dbReference>
<keyword evidence="6" id="KW-1133">Transmembrane helix</keyword>
<dbReference type="PRINTS" id="PR00463">
    <property type="entry name" value="EP450I"/>
</dbReference>
<comment type="similarity">
    <text evidence="1">Belongs to the cytochrome P450 family.</text>
</comment>
<dbReference type="InterPro" id="IPR001128">
    <property type="entry name" value="Cyt_P450"/>
</dbReference>
<dbReference type="PANTHER" id="PTHR24296">
    <property type="entry name" value="CYTOCHROME P450"/>
    <property type="match status" value="1"/>
</dbReference>
<dbReference type="Gramene" id="Pp3c6_400V3.1">
    <property type="protein sequence ID" value="Pp3c6_400V3.1"/>
    <property type="gene ID" value="Pp3c6_400"/>
</dbReference>
<proteinExistence type="inferred from homology"/>
<dbReference type="AlphaFoldDB" id="A0A2K1KDU3"/>
<reference evidence="7 9" key="2">
    <citation type="journal article" date="2018" name="Plant J.">
        <title>The Physcomitrella patens chromosome-scale assembly reveals moss genome structure and evolution.</title>
        <authorList>
            <person name="Lang D."/>
            <person name="Ullrich K.K."/>
            <person name="Murat F."/>
            <person name="Fuchs J."/>
            <person name="Jenkins J."/>
            <person name="Haas F.B."/>
            <person name="Piednoel M."/>
            <person name="Gundlach H."/>
            <person name="Van Bel M."/>
            <person name="Meyberg R."/>
            <person name="Vives C."/>
            <person name="Morata J."/>
            <person name="Symeonidi A."/>
            <person name="Hiss M."/>
            <person name="Muchero W."/>
            <person name="Kamisugi Y."/>
            <person name="Saleh O."/>
            <person name="Blanc G."/>
            <person name="Decker E.L."/>
            <person name="van Gessel N."/>
            <person name="Grimwood J."/>
            <person name="Hayes R.D."/>
            <person name="Graham S.W."/>
            <person name="Gunter L.E."/>
            <person name="McDaniel S.F."/>
            <person name="Hoernstein S.N.W."/>
            <person name="Larsson A."/>
            <person name="Li F.W."/>
            <person name="Perroud P.F."/>
            <person name="Phillips J."/>
            <person name="Ranjan P."/>
            <person name="Rokshar D.S."/>
            <person name="Rothfels C.J."/>
            <person name="Schneider L."/>
            <person name="Shu S."/>
            <person name="Stevenson D.W."/>
            <person name="Thummler F."/>
            <person name="Tillich M."/>
            <person name="Villarreal Aguilar J.C."/>
            <person name="Widiez T."/>
            <person name="Wong G.K."/>
            <person name="Wymore A."/>
            <person name="Zhang Y."/>
            <person name="Zimmer A.D."/>
            <person name="Quatrano R.S."/>
            <person name="Mayer K.F.X."/>
            <person name="Goodstein D."/>
            <person name="Casacuberta J.M."/>
            <person name="Vandepoele K."/>
            <person name="Reski R."/>
            <person name="Cuming A.C."/>
            <person name="Tuskan G.A."/>
            <person name="Maumus F."/>
            <person name="Salse J."/>
            <person name="Schmutz J."/>
            <person name="Rensing S.A."/>
        </authorList>
    </citation>
    <scope>NUCLEOTIDE SEQUENCE [LARGE SCALE GENOMIC DNA]</scope>
    <source>
        <strain evidence="8 9">cv. Gransden 2004</strain>
    </source>
</reference>
<dbReference type="SUPFAM" id="SSF48264">
    <property type="entry name" value="Cytochrome P450"/>
    <property type="match status" value="1"/>
</dbReference>
<dbReference type="EnsemblPlants" id="Pp3c6_400V3.1">
    <property type="protein sequence ID" value="Pp3c6_400V3.1"/>
    <property type="gene ID" value="Pp3c6_400"/>
</dbReference>
<dbReference type="EnsemblPlants" id="Pp3c6_400V3.5">
    <property type="protein sequence ID" value="Pp3c6_400V3.5"/>
    <property type="gene ID" value="Pp3c6_400"/>
</dbReference>
<sequence length="562" mass="64279">MLTSLLTNCLIHEEFAMMDRELVTLLYTAGILLVVTLWCIWYHHPKYGKNRGPKVYPLLGSYLSLLHNKSRILDWMVDLIRDSPTMTVRTVRPGGRQFHITANPANVEHILKTNFENYPKGENSYANLHDLLGNGIFNIDGKSWKLQRKVASHEFTTQSLKNFMVGAVHDELRGRFIPVLQECCNTGRTVDLQDLLARFTFDTICKLGFGVDPACLDLCFPSVRFANAFDTATSITANRFITFASVWKTMRALNVGSEKKLRAAVADIDDFAMFVIQNRRKQVAGQSNRQTDNSSDADDAAHLDLLSRFMGLTAADQDRRDFDTQDPSCDQNEGPQLGYSDEFLRDIVISFILAGRDTSTSSLTWFFWNLEHHRQVEDAICKEVSEILKNRLVEDKDHNKHVPTSFFSFEELKKMHYLHAAVSESLRLYPPVPIEMKLAHSSDEWPDGTRIDPNSTIIYHPYAMGRMERIWGPDCMKFKPERWLKDGVFVQESPYKHAVFQAGPRMCLGRELALMQIKMVVAVLLQRFRFSSQKGFTPEYDLNLTLPMKNGFPVSVQSKVPM</sequence>
<dbReference type="EMBL" id="ABEU02000006">
    <property type="protein sequence ID" value="PNR51951.1"/>
    <property type="molecule type" value="Genomic_DNA"/>
</dbReference>
<evidence type="ECO:0000256" key="5">
    <source>
        <dbReference type="PIRSR" id="PIRSR602401-1"/>
    </source>
</evidence>
<dbReference type="Gramene" id="Pp3c6_400V3.5">
    <property type="protein sequence ID" value="Pp3c6_400V3.5"/>
    <property type="gene ID" value="Pp3c6_400"/>
</dbReference>
<dbReference type="Gene3D" id="1.10.630.10">
    <property type="entry name" value="Cytochrome P450"/>
    <property type="match status" value="1"/>
</dbReference>
<evidence type="ECO:0000313" key="8">
    <source>
        <dbReference type="EnsemblPlants" id="Pp3c6_400V3.1"/>
    </source>
</evidence>
<dbReference type="Gramene" id="Pp3c6_400V3.6">
    <property type="protein sequence ID" value="Pp3c6_400V3.6"/>
    <property type="gene ID" value="Pp3c6_400"/>
</dbReference>
<evidence type="ECO:0000313" key="7">
    <source>
        <dbReference type="EMBL" id="PNR51951.1"/>
    </source>
</evidence>
<reference evidence="7 9" key="1">
    <citation type="journal article" date="2008" name="Science">
        <title>The Physcomitrella genome reveals evolutionary insights into the conquest of land by plants.</title>
        <authorList>
            <person name="Rensing S."/>
            <person name="Lang D."/>
            <person name="Zimmer A."/>
            <person name="Terry A."/>
            <person name="Salamov A."/>
            <person name="Shapiro H."/>
            <person name="Nishiyama T."/>
            <person name="Perroud P.-F."/>
            <person name="Lindquist E."/>
            <person name="Kamisugi Y."/>
            <person name="Tanahashi T."/>
            <person name="Sakakibara K."/>
            <person name="Fujita T."/>
            <person name="Oishi K."/>
            <person name="Shin-I T."/>
            <person name="Kuroki Y."/>
            <person name="Toyoda A."/>
            <person name="Suzuki Y."/>
            <person name="Hashimoto A."/>
            <person name="Yamaguchi K."/>
            <person name="Sugano A."/>
            <person name="Kohara Y."/>
            <person name="Fujiyama A."/>
            <person name="Anterola A."/>
            <person name="Aoki S."/>
            <person name="Ashton N."/>
            <person name="Barbazuk W.B."/>
            <person name="Barker E."/>
            <person name="Bennetzen J."/>
            <person name="Bezanilla M."/>
            <person name="Blankenship R."/>
            <person name="Cho S.H."/>
            <person name="Dutcher S."/>
            <person name="Estelle M."/>
            <person name="Fawcett J.A."/>
            <person name="Gundlach H."/>
            <person name="Hanada K."/>
            <person name="Heyl A."/>
            <person name="Hicks K.A."/>
            <person name="Hugh J."/>
            <person name="Lohr M."/>
            <person name="Mayer K."/>
            <person name="Melkozernov A."/>
            <person name="Murata T."/>
            <person name="Nelson D."/>
            <person name="Pils B."/>
            <person name="Prigge M."/>
            <person name="Reiss B."/>
            <person name="Renner T."/>
            <person name="Rombauts S."/>
            <person name="Rushton P."/>
            <person name="Sanderfoot A."/>
            <person name="Schween G."/>
            <person name="Shiu S.-H."/>
            <person name="Stueber K."/>
            <person name="Theodoulou F.L."/>
            <person name="Tu H."/>
            <person name="Van de Peer Y."/>
            <person name="Verrier P.J."/>
            <person name="Waters E."/>
            <person name="Wood A."/>
            <person name="Yang L."/>
            <person name="Cove D."/>
            <person name="Cuming A."/>
            <person name="Hasebe M."/>
            <person name="Lucas S."/>
            <person name="Mishler D.B."/>
            <person name="Reski R."/>
            <person name="Grigoriev I."/>
            <person name="Quatrano R.S."/>
            <person name="Boore J.L."/>
        </authorList>
    </citation>
    <scope>NUCLEOTIDE SEQUENCE [LARGE SCALE GENOMIC DNA]</scope>
    <source>
        <strain evidence="8 9">cv. Gransden 2004</strain>
    </source>
</reference>
<dbReference type="InterPro" id="IPR002401">
    <property type="entry name" value="Cyt_P450_E_grp-I"/>
</dbReference>
<dbReference type="GO" id="GO:0005506">
    <property type="term" value="F:iron ion binding"/>
    <property type="evidence" value="ECO:0007669"/>
    <property type="project" value="InterPro"/>
</dbReference>
<keyword evidence="2 5" id="KW-0479">Metal-binding</keyword>
<feature type="binding site" description="axial binding residue" evidence="5">
    <location>
        <position position="507"/>
    </location>
    <ligand>
        <name>heme</name>
        <dbReference type="ChEBI" id="CHEBI:30413"/>
    </ligand>
    <ligandPart>
        <name>Fe</name>
        <dbReference type="ChEBI" id="CHEBI:18248"/>
    </ligandPart>
</feature>
<evidence type="ECO:0000256" key="2">
    <source>
        <dbReference type="ARBA" id="ARBA00022723"/>
    </source>
</evidence>
<dbReference type="GO" id="GO:0004497">
    <property type="term" value="F:monooxygenase activity"/>
    <property type="evidence" value="ECO:0007669"/>
    <property type="project" value="InterPro"/>
</dbReference>
<keyword evidence="4 5" id="KW-0408">Iron</keyword>
<evidence type="ECO:0000256" key="4">
    <source>
        <dbReference type="ARBA" id="ARBA00023004"/>
    </source>
</evidence>
<evidence type="ECO:0008006" key="10">
    <source>
        <dbReference type="Google" id="ProtNLM"/>
    </source>
</evidence>
<evidence type="ECO:0000313" key="9">
    <source>
        <dbReference type="Proteomes" id="UP000006727"/>
    </source>
</evidence>
<dbReference type="OrthoDB" id="1470350at2759"/>
<dbReference type="GO" id="GO:0016705">
    <property type="term" value="F:oxidoreductase activity, acting on paired donors, with incorporation or reduction of molecular oxygen"/>
    <property type="evidence" value="ECO:0007669"/>
    <property type="project" value="InterPro"/>
</dbReference>
<evidence type="ECO:0000256" key="6">
    <source>
        <dbReference type="SAM" id="Phobius"/>
    </source>
</evidence>
<reference evidence="8" key="3">
    <citation type="submission" date="2020-12" db="UniProtKB">
        <authorList>
            <consortium name="EnsemblPlants"/>
        </authorList>
    </citation>
    <scope>IDENTIFICATION</scope>
</reference>
<gene>
    <name evidence="8" type="primary">LOC112283870</name>
    <name evidence="7" type="ORF">PHYPA_008325</name>
</gene>
<keyword evidence="6" id="KW-0472">Membrane</keyword>
<keyword evidence="9" id="KW-1185">Reference proteome</keyword>
<dbReference type="EnsemblPlants" id="Pp3c6_400V3.6">
    <property type="protein sequence ID" value="Pp3c6_400V3.6"/>
    <property type="gene ID" value="Pp3c6_400"/>
</dbReference>
<keyword evidence="5" id="KW-0349">Heme</keyword>
<dbReference type="PaxDb" id="3218-PP1S309_48V6.1"/>
<organism evidence="7">
    <name type="scientific">Physcomitrium patens</name>
    <name type="common">Spreading-leaved earth moss</name>
    <name type="synonym">Physcomitrella patens</name>
    <dbReference type="NCBI Taxonomy" id="3218"/>
    <lineage>
        <taxon>Eukaryota</taxon>
        <taxon>Viridiplantae</taxon>
        <taxon>Streptophyta</taxon>
        <taxon>Embryophyta</taxon>
        <taxon>Bryophyta</taxon>
        <taxon>Bryophytina</taxon>
        <taxon>Bryopsida</taxon>
        <taxon>Funariidae</taxon>
        <taxon>Funariales</taxon>
        <taxon>Funariaceae</taxon>
        <taxon>Physcomitrium</taxon>
    </lineage>
</organism>
<dbReference type="InterPro" id="IPR036396">
    <property type="entry name" value="Cyt_P450_sf"/>
</dbReference>
<dbReference type="GeneID" id="112283870"/>
<dbReference type="Pfam" id="PF00067">
    <property type="entry name" value="p450"/>
    <property type="match status" value="1"/>
</dbReference>
<feature type="transmembrane region" description="Helical" evidence="6">
    <location>
        <begin position="22"/>
        <end position="41"/>
    </location>
</feature>
<protein>
    <recommendedName>
        <fullName evidence="10">Cytochrome P450</fullName>
    </recommendedName>
</protein>
<dbReference type="RefSeq" id="XP_024378915.1">
    <property type="nucleotide sequence ID" value="XM_024523147.2"/>
</dbReference>
<dbReference type="GO" id="GO:0020037">
    <property type="term" value="F:heme binding"/>
    <property type="evidence" value="ECO:0007669"/>
    <property type="project" value="InterPro"/>
</dbReference>
<evidence type="ECO:0000256" key="1">
    <source>
        <dbReference type="ARBA" id="ARBA00010617"/>
    </source>
</evidence>
<dbReference type="Proteomes" id="UP000006727">
    <property type="component" value="Chromosome 6"/>
</dbReference>
<dbReference type="RefSeq" id="XP_024378913.1">
    <property type="nucleotide sequence ID" value="XM_024523145.2"/>
</dbReference>
<accession>A0A2K1KDU3</accession>